<comment type="caution">
    <text evidence="2">The sequence shown here is derived from an EMBL/GenBank/DDBJ whole genome shotgun (WGS) entry which is preliminary data.</text>
</comment>
<dbReference type="AlphaFoldDB" id="A0A2P4P6H1"/>
<keyword evidence="1" id="KW-0812">Transmembrane</keyword>
<evidence type="ECO:0000313" key="3">
    <source>
        <dbReference type="Proteomes" id="UP000018888"/>
    </source>
</evidence>
<proteinExistence type="predicted"/>
<keyword evidence="3" id="KW-1185">Reference proteome</keyword>
<reference evidence="2 3" key="1">
    <citation type="journal article" date="2013" name="Proc. Natl. Acad. Sci. U.S.A.">
        <title>Genome of an arbuscular mycorrhizal fungus provides insight into the oldest plant symbiosis.</title>
        <authorList>
            <person name="Tisserant E."/>
            <person name="Malbreil M."/>
            <person name="Kuo A."/>
            <person name="Kohler A."/>
            <person name="Symeonidi A."/>
            <person name="Balestrini R."/>
            <person name="Charron P."/>
            <person name="Duensing N."/>
            <person name="Frei Dit Frey N."/>
            <person name="Gianinazzi-Pearson V."/>
            <person name="Gilbert L.B."/>
            <person name="Handa Y."/>
            <person name="Herr J.R."/>
            <person name="Hijri M."/>
            <person name="Koul R."/>
            <person name="Kawaguchi M."/>
            <person name="Krajinski F."/>
            <person name="Lammers P.J."/>
            <person name="Masclaux F.G."/>
            <person name="Murat C."/>
            <person name="Morin E."/>
            <person name="Ndikumana S."/>
            <person name="Pagni M."/>
            <person name="Petitpierre D."/>
            <person name="Requena N."/>
            <person name="Rosikiewicz P."/>
            <person name="Riley R."/>
            <person name="Saito K."/>
            <person name="San Clemente H."/>
            <person name="Shapiro H."/>
            <person name="van Tuinen D."/>
            <person name="Becard G."/>
            <person name="Bonfante P."/>
            <person name="Paszkowski U."/>
            <person name="Shachar-Hill Y.Y."/>
            <person name="Tuskan G.A."/>
            <person name="Young P.W."/>
            <person name="Sanders I.R."/>
            <person name="Henrissat B."/>
            <person name="Rensing S.A."/>
            <person name="Grigoriev I.V."/>
            <person name="Corradi N."/>
            <person name="Roux C."/>
            <person name="Martin F."/>
        </authorList>
    </citation>
    <scope>NUCLEOTIDE SEQUENCE [LARGE SCALE GENOMIC DNA]</scope>
    <source>
        <strain evidence="2 3">DAOM 197198</strain>
    </source>
</reference>
<keyword evidence="1" id="KW-1133">Transmembrane helix</keyword>
<dbReference type="Proteomes" id="UP000018888">
    <property type="component" value="Unassembled WGS sequence"/>
</dbReference>
<organism evidence="2 3">
    <name type="scientific">Rhizophagus irregularis (strain DAOM 181602 / DAOM 197198 / MUCL 43194)</name>
    <name type="common">Arbuscular mycorrhizal fungus</name>
    <name type="synonym">Glomus intraradices</name>
    <dbReference type="NCBI Taxonomy" id="747089"/>
    <lineage>
        <taxon>Eukaryota</taxon>
        <taxon>Fungi</taxon>
        <taxon>Fungi incertae sedis</taxon>
        <taxon>Mucoromycota</taxon>
        <taxon>Glomeromycotina</taxon>
        <taxon>Glomeromycetes</taxon>
        <taxon>Glomerales</taxon>
        <taxon>Glomeraceae</taxon>
        <taxon>Rhizophagus</taxon>
    </lineage>
</organism>
<reference evidence="2 3" key="2">
    <citation type="journal article" date="2018" name="New Phytol.">
        <title>High intraspecific genome diversity in the model arbuscular mycorrhizal symbiont Rhizophagus irregularis.</title>
        <authorList>
            <person name="Chen E.C.H."/>
            <person name="Morin E."/>
            <person name="Beaudet D."/>
            <person name="Noel J."/>
            <person name="Yildirir G."/>
            <person name="Ndikumana S."/>
            <person name="Charron P."/>
            <person name="St-Onge C."/>
            <person name="Giorgi J."/>
            <person name="Kruger M."/>
            <person name="Marton T."/>
            <person name="Ropars J."/>
            <person name="Grigoriev I.V."/>
            <person name="Hainaut M."/>
            <person name="Henrissat B."/>
            <person name="Roux C."/>
            <person name="Martin F."/>
            <person name="Corradi N."/>
        </authorList>
    </citation>
    <scope>NUCLEOTIDE SEQUENCE [LARGE SCALE GENOMIC DNA]</scope>
    <source>
        <strain evidence="2 3">DAOM 197198</strain>
    </source>
</reference>
<protein>
    <submittedName>
        <fullName evidence="2">Uncharacterized protein</fullName>
    </submittedName>
</protein>
<name>A0A2P4P6H1_RHIID</name>
<evidence type="ECO:0000256" key="1">
    <source>
        <dbReference type="SAM" id="Phobius"/>
    </source>
</evidence>
<dbReference type="EMBL" id="AUPC02000361">
    <property type="protein sequence ID" value="POG60971.1"/>
    <property type="molecule type" value="Genomic_DNA"/>
</dbReference>
<evidence type="ECO:0000313" key="2">
    <source>
        <dbReference type="EMBL" id="POG60971.1"/>
    </source>
</evidence>
<feature type="transmembrane region" description="Helical" evidence="1">
    <location>
        <begin position="12"/>
        <end position="31"/>
    </location>
</feature>
<keyword evidence="1" id="KW-0472">Membrane</keyword>
<sequence length="189" mass="22262">MVVQVYLGFQLTRFKIVMLTICLYIFLLSHYSELNFCFIIEYHWKCLDLATNPMYLNDCSSIPSQVKFYISLLHQNYPECKNPFKIHGAGGTVLSWNKKENTVFMDSSINANNTQWCYDDSNYEDSFTIHPYGRPQDCLSAPLKEGDPVCVIDIPKQDDEKIITRKKKYMYCKRTIYYHNLINFLRQVS</sequence>
<gene>
    <name evidence="2" type="ORF">GLOIN_2v739817</name>
</gene>
<accession>A0A2P4P6H1</accession>
<dbReference type="VEuPathDB" id="FungiDB:RhiirFUN_003212"/>